<name>A0A1M4YEV2_9GAMM</name>
<dbReference type="InterPro" id="IPR000524">
    <property type="entry name" value="Tscrpt_reg_HTH_GntR"/>
</dbReference>
<dbReference type="Gene3D" id="3.40.1410.10">
    <property type="entry name" value="Chorismate lyase-like"/>
    <property type="match status" value="1"/>
</dbReference>
<evidence type="ECO:0000259" key="4">
    <source>
        <dbReference type="PROSITE" id="PS50949"/>
    </source>
</evidence>
<evidence type="ECO:0000256" key="3">
    <source>
        <dbReference type="ARBA" id="ARBA00023163"/>
    </source>
</evidence>
<dbReference type="STRING" id="1122206.SAMN02745753_01195"/>
<dbReference type="OrthoDB" id="7173258at2"/>
<sequence length="245" mass="28252">MTDTTPKPSPIFKPLYKQVQELITERIIEGIWKPGEILPSEFQLADLLGVSQGTVRKALNALTEDNVLFRRQGVGTFVSEHTLQKMMFHFFHFKSDNGDVPELPYAQLLETRLITPDDSLRTLFDIASDEKVIEIHRVRSIKNTASIRELIYLPHRFFIDLDKEEKLPHSLYHYYQQHFNITVHKATDKLKAVLADEQDQSVLNIAAGQPLLEVTRTARALDGRTVEYRISRANSQDLHYLVELN</sequence>
<dbReference type="PRINTS" id="PR00035">
    <property type="entry name" value="HTHGNTR"/>
</dbReference>
<dbReference type="GO" id="GO:0003677">
    <property type="term" value="F:DNA binding"/>
    <property type="evidence" value="ECO:0007669"/>
    <property type="project" value="UniProtKB-KW"/>
</dbReference>
<accession>A0A1M4YEV2</accession>
<organism evidence="5 6">
    <name type="scientific">Marinomonas polaris DSM 16579</name>
    <dbReference type="NCBI Taxonomy" id="1122206"/>
    <lineage>
        <taxon>Bacteria</taxon>
        <taxon>Pseudomonadati</taxon>
        <taxon>Pseudomonadota</taxon>
        <taxon>Gammaproteobacteria</taxon>
        <taxon>Oceanospirillales</taxon>
        <taxon>Oceanospirillaceae</taxon>
        <taxon>Marinomonas</taxon>
    </lineage>
</organism>
<dbReference type="InterPro" id="IPR050679">
    <property type="entry name" value="Bact_HTH_transcr_reg"/>
</dbReference>
<evidence type="ECO:0000256" key="2">
    <source>
        <dbReference type="ARBA" id="ARBA00023125"/>
    </source>
</evidence>
<dbReference type="InterPro" id="IPR028978">
    <property type="entry name" value="Chorismate_lyase_/UTRA_dom_sf"/>
</dbReference>
<reference evidence="6" key="1">
    <citation type="submission" date="2016-11" db="EMBL/GenBank/DDBJ databases">
        <authorList>
            <person name="Varghese N."/>
            <person name="Submissions S."/>
        </authorList>
    </citation>
    <scope>NUCLEOTIDE SEQUENCE [LARGE SCALE GENOMIC DNA]</scope>
    <source>
        <strain evidence="6">DSM 16579</strain>
    </source>
</reference>
<proteinExistence type="predicted"/>
<evidence type="ECO:0000313" key="6">
    <source>
        <dbReference type="Proteomes" id="UP000184517"/>
    </source>
</evidence>
<dbReference type="Pfam" id="PF07702">
    <property type="entry name" value="UTRA"/>
    <property type="match status" value="1"/>
</dbReference>
<keyword evidence="1" id="KW-0805">Transcription regulation</keyword>
<dbReference type="InterPro" id="IPR036388">
    <property type="entry name" value="WH-like_DNA-bd_sf"/>
</dbReference>
<dbReference type="RefSeq" id="WP_072838817.1">
    <property type="nucleotide sequence ID" value="NZ_FQVF01000005.1"/>
</dbReference>
<protein>
    <submittedName>
        <fullName evidence="5">Transcriptional regulator, GntR family</fullName>
    </submittedName>
</protein>
<dbReference type="SUPFAM" id="SSF46785">
    <property type="entry name" value="Winged helix' DNA-binding domain"/>
    <property type="match status" value="1"/>
</dbReference>
<dbReference type="CDD" id="cd07377">
    <property type="entry name" value="WHTH_GntR"/>
    <property type="match status" value="1"/>
</dbReference>
<dbReference type="InterPro" id="IPR036390">
    <property type="entry name" value="WH_DNA-bd_sf"/>
</dbReference>
<evidence type="ECO:0000256" key="1">
    <source>
        <dbReference type="ARBA" id="ARBA00023015"/>
    </source>
</evidence>
<dbReference type="Gene3D" id="1.10.10.10">
    <property type="entry name" value="Winged helix-like DNA-binding domain superfamily/Winged helix DNA-binding domain"/>
    <property type="match status" value="1"/>
</dbReference>
<dbReference type="SMART" id="SM00345">
    <property type="entry name" value="HTH_GNTR"/>
    <property type="match status" value="1"/>
</dbReference>
<dbReference type="SUPFAM" id="SSF64288">
    <property type="entry name" value="Chorismate lyase-like"/>
    <property type="match status" value="1"/>
</dbReference>
<dbReference type="SMART" id="SM00866">
    <property type="entry name" value="UTRA"/>
    <property type="match status" value="1"/>
</dbReference>
<dbReference type="InterPro" id="IPR011663">
    <property type="entry name" value="UTRA"/>
</dbReference>
<evidence type="ECO:0000313" key="5">
    <source>
        <dbReference type="EMBL" id="SHF04002.1"/>
    </source>
</evidence>
<feature type="domain" description="HTH gntR-type" evidence="4">
    <location>
        <begin position="13"/>
        <end position="81"/>
    </location>
</feature>
<dbReference type="Proteomes" id="UP000184517">
    <property type="component" value="Unassembled WGS sequence"/>
</dbReference>
<dbReference type="PANTHER" id="PTHR44846:SF1">
    <property type="entry name" value="MANNOSYL-D-GLYCERATE TRANSPORT_METABOLISM SYSTEM REPRESSOR MNGR-RELATED"/>
    <property type="match status" value="1"/>
</dbReference>
<gene>
    <name evidence="5" type="ORF">SAMN02745753_01195</name>
</gene>
<keyword evidence="2" id="KW-0238">DNA-binding</keyword>
<dbReference type="GO" id="GO:0045892">
    <property type="term" value="P:negative regulation of DNA-templated transcription"/>
    <property type="evidence" value="ECO:0007669"/>
    <property type="project" value="TreeGrafter"/>
</dbReference>
<dbReference type="PROSITE" id="PS50949">
    <property type="entry name" value="HTH_GNTR"/>
    <property type="match status" value="1"/>
</dbReference>
<dbReference type="GO" id="GO:0003700">
    <property type="term" value="F:DNA-binding transcription factor activity"/>
    <property type="evidence" value="ECO:0007669"/>
    <property type="project" value="InterPro"/>
</dbReference>
<dbReference type="PANTHER" id="PTHR44846">
    <property type="entry name" value="MANNOSYL-D-GLYCERATE TRANSPORT/METABOLISM SYSTEM REPRESSOR MNGR-RELATED"/>
    <property type="match status" value="1"/>
</dbReference>
<dbReference type="AlphaFoldDB" id="A0A1M4YEV2"/>
<dbReference type="EMBL" id="FQVF01000005">
    <property type="protein sequence ID" value="SHF04002.1"/>
    <property type="molecule type" value="Genomic_DNA"/>
</dbReference>
<keyword evidence="6" id="KW-1185">Reference proteome</keyword>
<dbReference type="Pfam" id="PF00392">
    <property type="entry name" value="GntR"/>
    <property type="match status" value="1"/>
</dbReference>
<keyword evidence="3" id="KW-0804">Transcription</keyword>